<keyword evidence="6" id="KW-0479">Metal-binding</keyword>
<evidence type="ECO:0000256" key="1">
    <source>
        <dbReference type="ARBA" id="ARBA00000012"/>
    </source>
</evidence>
<comment type="pathway">
    <text evidence="3">Cofactor biosynthesis; tetrahydrofolate biosynthesis; 7,8-dihydrofolate from 2-amino-4-hydroxy-6-hydroxymethyl-7,8-dihydropteridine diphosphate and 4-aminobenzoate: step 1/2.</text>
</comment>
<feature type="domain" description="Pterin-binding" evidence="9">
    <location>
        <begin position="1"/>
        <end position="253"/>
    </location>
</feature>
<gene>
    <name evidence="10" type="primary">folP</name>
</gene>
<evidence type="ECO:0000259" key="9">
    <source>
        <dbReference type="PROSITE" id="PS50972"/>
    </source>
</evidence>
<dbReference type="SUPFAM" id="SSF51717">
    <property type="entry name" value="Dihydropteroate synthetase-like"/>
    <property type="match status" value="1"/>
</dbReference>
<dbReference type="InterPro" id="IPR000489">
    <property type="entry name" value="Pterin-binding_dom"/>
</dbReference>
<comment type="catalytic activity">
    <reaction evidence="1">
        <text>(7,8-dihydropterin-6-yl)methyl diphosphate + 4-aminobenzoate = 7,8-dihydropteroate + diphosphate</text>
        <dbReference type="Rhea" id="RHEA:19949"/>
        <dbReference type="ChEBI" id="CHEBI:17836"/>
        <dbReference type="ChEBI" id="CHEBI:17839"/>
        <dbReference type="ChEBI" id="CHEBI:33019"/>
        <dbReference type="ChEBI" id="CHEBI:72950"/>
        <dbReference type="EC" id="2.5.1.15"/>
    </reaction>
</comment>
<dbReference type="GO" id="GO:0004156">
    <property type="term" value="F:dihydropteroate synthase activity"/>
    <property type="evidence" value="ECO:0007669"/>
    <property type="project" value="UniProtKB-EC"/>
</dbReference>
<dbReference type="EMBL" id="KF900929">
    <property type="protein sequence ID" value="AIF11860.1"/>
    <property type="molecule type" value="Genomic_DNA"/>
</dbReference>
<reference evidence="10" key="1">
    <citation type="journal article" date="2014" name="Genome Biol. Evol.">
        <title>Pangenome evidence for extensive interdomain horizontal transfer affecting lineage core and shell genes in uncultured planktonic thaumarchaeota and euryarchaeota.</title>
        <authorList>
            <person name="Deschamps P."/>
            <person name="Zivanovic Y."/>
            <person name="Moreira D."/>
            <person name="Rodriguez-Valera F."/>
            <person name="Lopez-Garcia P."/>
        </authorList>
    </citation>
    <scope>NUCLEOTIDE SEQUENCE</scope>
</reference>
<keyword evidence="5 10" id="KW-0808">Transferase</keyword>
<dbReference type="InterPro" id="IPR045031">
    <property type="entry name" value="DHP_synth-like"/>
</dbReference>
<dbReference type="CDD" id="cd00739">
    <property type="entry name" value="DHPS"/>
    <property type="match status" value="1"/>
</dbReference>
<protein>
    <recommendedName>
        <fullName evidence="4">dihydropteroate synthase</fullName>
        <ecNumber evidence="4">2.5.1.15</ecNumber>
    </recommendedName>
</protein>
<evidence type="ECO:0000256" key="4">
    <source>
        <dbReference type="ARBA" id="ARBA00012458"/>
    </source>
</evidence>
<evidence type="ECO:0000256" key="8">
    <source>
        <dbReference type="ARBA" id="ARBA00022909"/>
    </source>
</evidence>
<dbReference type="InterPro" id="IPR006390">
    <property type="entry name" value="DHP_synth_dom"/>
</dbReference>
<keyword evidence="8" id="KW-0289">Folate biosynthesis</keyword>
<dbReference type="GO" id="GO:0046656">
    <property type="term" value="P:folic acid biosynthetic process"/>
    <property type="evidence" value="ECO:0007669"/>
    <property type="project" value="UniProtKB-KW"/>
</dbReference>
<organism evidence="10">
    <name type="scientific">uncultured marine group II/III euryarchaeote KM3_53_G07</name>
    <dbReference type="NCBI Taxonomy" id="1456458"/>
    <lineage>
        <taxon>Archaea</taxon>
        <taxon>Methanobacteriati</taxon>
        <taxon>Methanobacteriota</taxon>
        <taxon>environmental samples</taxon>
    </lineage>
</organism>
<keyword evidence="7" id="KW-0460">Magnesium</keyword>
<dbReference type="InterPro" id="IPR011005">
    <property type="entry name" value="Dihydropteroate_synth-like_sf"/>
</dbReference>
<accession>A0A075H9M0</accession>
<evidence type="ECO:0000256" key="3">
    <source>
        <dbReference type="ARBA" id="ARBA00004763"/>
    </source>
</evidence>
<dbReference type="AlphaFoldDB" id="A0A075H9M0"/>
<dbReference type="GO" id="GO:0005829">
    <property type="term" value="C:cytosol"/>
    <property type="evidence" value="ECO:0007669"/>
    <property type="project" value="TreeGrafter"/>
</dbReference>
<evidence type="ECO:0000256" key="2">
    <source>
        <dbReference type="ARBA" id="ARBA00001946"/>
    </source>
</evidence>
<sequence>MGIVNVTPDSFHAASRVASLEAAITTALDMWEAGADWIDVGGESTRPGAQPVPISEEISRVIPVIEALRNERPNGLISIDTRHVSVAAAALAAGANMVNDVSGLRDPEMFNLVIESKCAVCIMHMLGEPGNMQSNPQYEDVVQQVSDNLVSTARNLIQEGHPANLIALDPGIGFGKTLEQNLALLEKSQPFRGDEGFSLLWGVSRKSVFRDLLSRESSDQRLSGTLGVAAHAMSQGVDILRVHDVPEHHDLLTVLSELSNFSQ</sequence>
<dbReference type="PROSITE" id="PS50972">
    <property type="entry name" value="PTERIN_BINDING"/>
    <property type="match status" value="1"/>
</dbReference>
<evidence type="ECO:0000256" key="6">
    <source>
        <dbReference type="ARBA" id="ARBA00022723"/>
    </source>
</evidence>
<evidence type="ECO:0000256" key="7">
    <source>
        <dbReference type="ARBA" id="ARBA00022842"/>
    </source>
</evidence>
<proteinExistence type="predicted"/>
<comment type="cofactor">
    <cofactor evidence="2">
        <name>Mg(2+)</name>
        <dbReference type="ChEBI" id="CHEBI:18420"/>
    </cofactor>
</comment>
<name>A0A075H9M0_9EURY</name>
<dbReference type="PANTHER" id="PTHR20941">
    <property type="entry name" value="FOLATE SYNTHESIS PROTEINS"/>
    <property type="match status" value="1"/>
</dbReference>
<dbReference type="NCBIfam" id="TIGR01496">
    <property type="entry name" value="DHPS"/>
    <property type="match status" value="1"/>
</dbReference>
<dbReference type="EC" id="2.5.1.15" evidence="4"/>
<dbReference type="GO" id="GO:0046872">
    <property type="term" value="F:metal ion binding"/>
    <property type="evidence" value="ECO:0007669"/>
    <property type="project" value="UniProtKB-KW"/>
</dbReference>
<dbReference type="PANTHER" id="PTHR20941:SF1">
    <property type="entry name" value="FOLIC ACID SYNTHESIS PROTEIN FOL1"/>
    <property type="match status" value="1"/>
</dbReference>
<evidence type="ECO:0000313" key="10">
    <source>
        <dbReference type="EMBL" id="AIF11860.1"/>
    </source>
</evidence>
<dbReference type="Pfam" id="PF00809">
    <property type="entry name" value="Pterin_bind"/>
    <property type="match status" value="1"/>
</dbReference>
<evidence type="ECO:0000256" key="5">
    <source>
        <dbReference type="ARBA" id="ARBA00022679"/>
    </source>
</evidence>
<dbReference type="Gene3D" id="3.20.20.20">
    <property type="entry name" value="Dihydropteroate synthase-like"/>
    <property type="match status" value="1"/>
</dbReference>
<dbReference type="GO" id="GO:0046654">
    <property type="term" value="P:tetrahydrofolate biosynthetic process"/>
    <property type="evidence" value="ECO:0007669"/>
    <property type="project" value="TreeGrafter"/>
</dbReference>